<sequence length="178" mass="20827">MRAHFRVCQSDADLAQYALFFIRHQKEFNHQFSLANSLIHILRTVQHSHYILVLDDSDQVVGWGHYRFLNAEQQHDPHGELAFLDSTILLPAYRGGRTFLQGFRFLVNQISAQNPHVRTVQFHALADNDYLNRLYHKFAHRIGQSEGYHGVENVYETDFQSLMQYLLTTKSVDNRIDP</sequence>
<protein>
    <submittedName>
        <fullName evidence="1">GNAT family N-acetyltransferase</fullName>
    </submittedName>
</protein>
<accession>A0AA95EWG1</accession>
<proteinExistence type="predicted"/>
<reference evidence="1" key="1">
    <citation type="submission" date="2023-03" db="EMBL/GenBank/DDBJ databases">
        <title>Andean soil-derived lignocellulolytic bacterial consortium as a source of novel taxa and putative plastic-active enzymes.</title>
        <authorList>
            <person name="Diaz-Garcia L."/>
            <person name="Chuvochina M."/>
            <person name="Feuerriegel G."/>
            <person name="Bunk B."/>
            <person name="Sproer C."/>
            <person name="Streit W.R."/>
            <person name="Rodriguez L.M."/>
            <person name="Overmann J."/>
            <person name="Jimenez D.J."/>
        </authorList>
    </citation>
    <scope>NUCLEOTIDE SEQUENCE</scope>
    <source>
        <strain evidence="1">MAG 2441</strain>
    </source>
</reference>
<dbReference type="SUPFAM" id="SSF55729">
    <property type="entry name" value="Acyl-CoA N-acyltransferases (Nat)"/>
    <property type="match status" value="1"/>
</dbReference>
<dbReference type="Proteomes" id="UP001178662">
    <property type="component" value="Chromosome"/>
</dbReference>
<dbReference type="InterPro" id="IPR016181">
    <property type="entry name" value="Acyl_CoA_acyltransferase"/>
</dbReference>
<keyword evidence="2" id="KW-1185">Reference proteome</keyword>
<evidence type="ECO:0000313" key="2">
    <source>
        <dbReference type="Proteomes" id="UP001178662"/>
    </source>
</evidence>
<gene>
    <name evidence="1" type="ORF">P0Y55_01175</name>
</gene>
<dbReference type="EMBL" id="CP119317">
    <property type="protein sequence ID" value="WEK54720.1"/>
    <property type="molecule type" value="Genomic_DNA"/>
</dbReference>
<dbReference type="AlphaFoldDB" id="A0AA95EWG1"/>
<name>A0AA95EWG1_9BACL</name>
<organism evidence="1 2">
    <name type="scientific">Candidatus Cohnella colombiensis</name>
    <dbReference type="NCBI Taxonomy" id="3121368"/>
    <lineage>
        <taxon>Bacteria</taxon>
        <taxon>Bacillati</taxon>
        <taxon>Bacillota</taxon>
        <taxon>Bacilli</taxon>
        <taxon>Bacillales</taxon>
        <taxon>Paenibacillaceae</taxon>
        <taxon>Cohnella</taxon>
    </lineage>
</organism>
<evidence type="ECO:0000313" key="1">
    <source>
        <dbReference type="EMBL" id="WEK54720.1"/>
    </source>
</evidence>
<dbReference type="Gene3D" id="3.40.630.30">
    <property type="match status" value="1"/>
</dbReference>